<evidence type="ECO:0000256" key="3">
    <source>
        <dbReference type="ARBA" id="ARBA00022679"/>
    </source>
</evidence>
<feature type="transmembrane region" description="Helical" evidence="7">
    <location>
        <begin position="51"/>
        <end position="68"/>
    </location>
</feature>
<dbReference type="GO" id="GO:0042158">
    <property type="term" value="P:lipoprotein biosynthetic process"/>
    <property type="evidence" value="ECO:0007669"/>
    <property type="project" value="UniProtKB-UniRule"/>
</dbReference>
<dbReference type="EC" id="2.5.1.145" evidence="7"/>
<feature type="transmembrane region" description="Helical" evidence="7">
    <location>
        <begin position="83"/>
        <end position="103"/>
    </location>
</feature>
<feature type="transmembrane region" description="Helical" evidence="7">
    <location>
        <begin position="115"/>
        <end position="136"/>
    </location>
</feature>
<keyword evidence="4 7" id="KW-0812">Transmembrane</keyword>
<evidence type="ECO:0000256" key="4">
    <source>
        <dbReference type="ARBA" id="ARBA00022692"/>
    </source>
</evidence>
<feature type="transmembrane region" description="Helical" evidence="7">
    <location>
        <begin position="156"/>
        <end position="174"/>
    </location>
</feature>
<dbReference type="RefSeq" id="WP_145053768.1">
    <property type="nucleotide sequence ID" value="NZ_CP036433.1"/>
</dbReference>
<keyword evidence="6 7" id="KW-0472">Membrane</keyword>
<evidence type="ECO:0000256" key="7">
    <source>
        <dbReference type="HAMAP-Rule" id="MF_01147"/>
    </source>
</evidence>
<gene>
    <name evidence="7 8" type="primary">lgt</name>
    <name evidence="8" type="ORF">Pla8534_27890</name>
</gene>
<dbReference type="Proteomes" id="UP000317648">
    <property type="component" value="Chromosome"/>
</dbReference>
<dbReference type="UniPathway" id="UPA00664"/>
<dbReference type="OrthoDB" id="871140at2"/>
<evidence type="ECO:0000256" key="2">
    <source>
        <dbReference type="ARBA" id="ARBA00022475"/>
    </source>
</evidence>
<keyword evidence="8" id="KW-0449">Lipoprotein</keyword>
<accession>A0A518DT15</accession>
<reference evidence="8 9" key="1">
    <citation type="submission" date="2019-02" db="EMBL/GenBank/DDBJ databases">
        <title>Deep-cultivation of Planctomycetes and their phenomic and genomic characterization uncovers novel biology.</title>
        <authorList>
            <person name="Wiegand S."/>
            <person name="Jogler M."/>
            <person name="Boedeker C."/>
            <person name="Pinto D."/>
            <person name="Vollmers J."/>
            <person name="Rivas-Marin E."/>
            <person name="Kohn T."/>
            <person name="Peeters S.H."/>
            <person name="Heuer A."/>
            <person name="Rast P."/>
            <person name="Oberbeckmann S."/>
            <person name="Bunk B."/>
            <person name="Jeske O."/>
            <person name="Meyerdierks A."/>
            <person name="Storesund J.E."/>
            <person name="Kallscheuer N."/>
            <person name="Luecker S."/>
            <person name="Lage O.M."/>
            <person name="Pohl T."/>
            <person name="Merkel B.J."/>
            <person name="Hornburger P."/>
            <person name="Mueller R.-W."/>
            <person name="Bruemmer F."/>
            <person name="Labrenz M."/>
            <person name="Spormann A.M."/>
            <person name="Op den Camp H."/>
            <person name="Overmann J."/>
            <person name="Amann R."/>
            <person name="Jetten M.S.M."/>
            <person name="Mascher T."/>
            <person name="Medema M.H."/>
            <person name="Devos D.P."/>
            <person name="Kaster A.-K."/>
            <person name="Ovreas L."/>
            <person name="Rohde M."/>
            <person name="Galperin M.Y."/>
            <person name="Jogler C."/>
        </authorList>
    </citation>
    <scope>NUCLEOTIDE SEQUENCE [LARGE SCALE GENOMIC DNA]</scope>
    <source>
        <strain evidence="8 9">Pla85_3_4</strain>
    </source>
</reference>
<dbReference type="GO" id="GO:0005886">
    <property type="term" value="C:plasma membrane"/>
    <property type="evidence" value="ECO:0007669"/>
    <property type="project" value="UniProtKB-SubCell"/>
</dbReference>
<evidence type="ECO:0000313" key="9">
    <source>
        <dbReference type="Proteomes" id="UP000317648"/>
    </source>
</evidence>
<feature type="transmembrane region" description="Helical" evidence="7">
    <location>
        <begin position="423"/>
        <end position="440"/>
    </location>
</feature>
<feature type="transmembrane region" description="Helical" evidence="7">
    <location>
        <begin position="476"/>
        <end position="500"/>
    </location>
</feature>
<evidence type="ECO:0000256" key="6">
    <source>
        <dbReference type="ARBA" id="ARBA00023136"/>
    </source>
</evidence>
<comment type="pathway">
    <text evidence="7">Protein modification; lipoprotein biosynthesis (diacylglyceryl transfer).</text>
</comment>
<comment type="function">
    <text evidence="7">Catalyzes the transfer of the diacylglyceryl group from phosphatidylglycerol to the sulfhydryl group of the N-terminal cysteine of a prolipoprotein, the first step in the formation of mature lipoproteins.</text>
</comment>
<organism evidence="8 9">
    <name type="scientific">Lignipirellula cremea</name>
    <dbReference type="NCBI Taxonomy" id="2528010"/>
    <lineage>
        <taxon>Bacteria</taxon>
        <taxon>Pseudomonadati</taxon>
        <taxon>Planctomycetota</taxon>
        <taxon>Planctomycetia</taxon>
        <taxon>Pirellulales</taxon>
        <taxon>Pirellulaceae</taxon>
        <taxon>Lignipirellula</taxon>
    </lineage>
</organism>
<evidence type="ECO:0000256" key="1">
    <source>
        <dbReference type="ARBA" id="ARBA00007150"/>
    </source>
</evidence>
<sequence length="525" mass="57372">MRQTLFYIPDQLYGMPVYGMGLLLALWAIAGVLFFLLHLKSQQGKWTGDTTGHFVMWLFIGLAIWKLLPELVVHDPTGSGLPIRGYGVMLLCGVVTSVLLAAYRARRMGLDPEVIFSLSFAMFIAGIIGARVFYVIQYHDKFDSLMSVLSVTNGGLVVYGSVIGGLGAGIIFVVRRGLSPLAIGDIIAPSMVLGLAFGRIGCLFNGCCFGGVCESNWAPRMEFPGPTSSVTSPPYQYQRAYGQLHGFRLGKDEQNRPTIAHLLPESVFPDNPALAADLAVGDRITRINLSPLEAVRAAPYIDWPEGAQLELTTLDGQTFHTPLERTGKEVPRYSPGFELTFDGEGELVTQRVKPDSPAAKAGLENGMQLESLSLPPIESFEIATQLLDFSNRILLVETADGKRANLSVHELRDPSLPVHPTQIYASINAFLLCAFLWCLYPYRRRDGVVFATLLVTYPIARILLEAIRTDVDTLGWVPLTISQFISVCILLLGAALWVFLSTRPDGTSLPVDRSLPDNTPLPAGS</sequence>
<dbReference type="KEGG" id="lcre:Pla8534_27890"/>
<name>A0A518DT15_9BACT</name>
<feature type="transmembrane region" description="Helical" evidence="7">
    <location>
        <begin position="447"/>
        <end position="464"/>
    </location>
</feature>
<dbReference type="HAMAP" id="MF_01147">
    <property type="entry name" value="Lgt"/>
    <property type="match status" value="1"/>
</dbReference>
<protein>
    <recommendedName>
        <fullName evidence="7">Phosphatidylglycerol--prolipoprotein diacylglyceryl transferase</fullName>
        <ecNumber evidence="7">2.5.1.145</ecNumber>
    </recommendedName>
</protein>
<dbReference type="PANTHER" id="PTHR30589:SF0">
    <property type="entry name" value="PHOSPHATIDYLGLYCEROL--PROLIPOPROTEIN DIACYLGLYCERYL TRANSFERASE"/>
    <property type="match status" value="1"/>
</dbReference>
<comment type="catalytic activity">
    <reaction evidence="7">
        <text>L-cysteinyl-[prolipoprotein] + a 1,2-diacyl-sn-glycero-3-phospho-(1'-sn-glycerol) = an S-1,2-diacyl-sn-glyceryl-L-cysteinyl-[prolipoprotein] + sn-glycerol 1-phosphate + H(+)</text>
        <dbReference type="Rhea" id="RHEA:56712"/>
        <dbReference type="Rhea" id="RHEA-COMP:14679"/>
        <dbReference type="Rhea" id="RHEA-COMP:14680"/>
        <dbReference type="ChEBI" id="CHEBI:15378"/>
        <dbReference type="ChEBI" id="CHEBI:29950"/>
        <dbReference type="ChEBI" id="CHEBI:57685"/>
        <dbReference type="ChEBI" id="CHEBI:64716"/>
        <dbReference type="ChEBI" id="CHEBI:140658"/>
        <dbReference type="EC" id="2.5.1.145"/>
    </reaction>
</comment>
<keyword evidence="2 7" id="KW-1003">Cell membrane</keyword>
<dbReference type="PANTHER" id="PTHR30589">
    <property type="entry name" value="PROLIPOPROTEIN DIACYLGLYCERYL TRANSFERASE"/>
    <property type="match status" value="1"/>
</dbReference>
<keyword evidence="5 7" id="KW-1133">Transmembrane helix</keyword>
<comment type="subcellular location">
    <subcellularLocation>
        <location evidence="7">Cell membrane</location>
        <topology evidence="7">Multi-pass membrane protein</topology>
    </subcellularLocation>
</comment>
<evidence type="ECO:0000256" key="5">
    <source>
        <dbReference type="ARBA" id="ARBA00022989"/>
    </source>
</evidence>
<comment type="similarity">
    <text evidence="1 7">Belongs to the Lgt family.</text>
</comment>
<dbReference type="InterPro" id="IPR036034">
    <property type="entry name" value="PDZ_sf"/>
</dbReference>
<feature type="transmembrane region" description="Helical" evidence="7">
    <location>
        <begin position="20"/>
        <end position="39"/>
    </location>
</feature>
<keyword evidence="3 7" id="KW-0808">Transferase</keyword>
<dbReference type="SUPFAM" id="SSF50156">
    <property type="entry name" value="PDZ domain-like"/>
    <property type="match status" value="1"/>
</dbReference>
<dbReference type="Pfam" id="PF01790">
    <property type="entry name" value="LGT"/>
    <property type="match status" value="2"/>
</dbReference>
<proteinExistence type="inferred from homology"/>
<dbReference type="EMBL" id="CP036433">
    <property type="protein sequence ID" value="QDU94980.1"/>
    <property type="molecule type" value="Genomic_DNA"/>
</dbReference>
<dbReference type="InterPro" id="IPR001640">
    <property type="entry name" value="Lgt"/>
</dbReference>
<dbReference type="GO" id="GO:0008961">
    <property type="term" value="F:phosphatidylglycerol-prolipoprotein diacylglyceryl transferase activity"/>
    <property type="evidence" value="ECO:0007669"/>
    <property type="project" value="UniProtKB-UniRule"/>
</dbReference>
<feature type="transmembrane region" description="Helical" evidence="7">
    <location>
        <begin position="186"/>
        <end position="206"/>
    </location>
</feature>
<dbReference type="AlphaFoldDB" id="A0A518DT15"/>
<keyword evidence="9" id="KW-1185">Reference proteome</keyword>
<feature type="binding site" evidence="7">
    <location>
        <position position="199"/>
    </location>
    <ligand>
        <name>a 1,2-diacyl-sn-glycero-3-phospho-(1'-sn-glycerol)</name>
        <dbReference type="ChEBI" id="CHEBI:64716"/>
    </ligand>
</feature>
<keyword evidence="8" id="KW-0328">Glycosyltransferase</keyword>
<evidence type="ECO:0000313" key="8">
    <source>
        <dbReference type="EMBL" id="QDU94980.1"/>
    </source>
</evidence>